<dbReference type="Pfam" id="PF07690">
    <property type="entry name" value="MFS_1"/>
    <property type="match status" value="1"/>
</dbReference>
<keyword evidence="4 5" id="KW-0472">Membrane</keyword>
<feature type="transmembrane region" description="Helical" evidence="5">
    <location>
        <begin position="101"/>
        <end position="122"/>
    </location>
</feature>
<feature type="domain" description="Major facilitator superfamily (MFS) profile" evidence="6">
    <location>
        <begin position="1"/>
        <end position="225"/>
    </location>
</feature>
<evidence type="ECO:0000256" key="4">
    <source>
        <dbReference type="ARBA" id="ARBA00023136"/>
    </source>
</evidence>
<keyword evidence="2 5" id="KW-0812">Transmembrane</keyword>
<protein>
    <recommendedName>
        <fullName evidence="6">Major facilitator superfamily (MFS) profile domain-containing protein</fullName>
    </recommendedName>
</protein>
<dbReference type="InterPro" id="IPR020846">
    <property type="entry name" value="MFS_dom"/>
</dbReference>
<dbReference type="InterPro" id="IPR011701">
    <property type="entry name" value="MFS"/>
</dbReference>
<dbReference type="Proteomes" id="UP000309038">
    <property type="component" value="Unassembled WGS sequence"/>
</dbReference>
<dbReference type="SUPFAM" id="SSF103473">
    <property type="entry name" value="MFS general substrate transporter"/>
    <property type="match status" value="1"/>
</dbReference>
<dbReference type="AlphaFoldDB" id="A0A4S4K7T5"/>
<feature type="transmembrane region" description="Helical" evidence="5">
    <location>
        <begin position="68"/>
        <end position="89"/>
    </location>
</feature>
<comment type="subcellular location">
    <subcellularLocation>
        <location evidence="1">Membrane</location>
        <topology evidence="1">Multi-pass membrane protein</topology>
    </subcellularLocation>
</comment>
<accession>A0A4S4K7T5</accession>
<evidence type="ECO:0000259" key="6">
    <source>
        <dbReference type="PROSITE" id="PS50850"/>
    </source>
</evidence>
<dbReference type="Gene3D" id="1.20.1720.10">
    <property type="entry name" value="Multidrug resistance protein D"/>
    <property type="match status" value="1"/>
</dbReference>
<dbReference type="EMBL" id="SGPJ01000737">
    <property type="protein sequence ID" value="THG93207.1"/>
    <property type="molecule type" value="Genomic_DNA"/>
</dbReference>
<evidence type="ECO:0000256" key="2">
    <source>
        <dbReference type="ARBA" id="ARBA00022692"/>
    </source>
</evidence>
<reference evidence="7 8" key="1">
    <citation type="submission" date="2019-02" db="EMBL/GenBank/DDBJ databases">
        <title>Genome sequencing of the rare red list fungi Phlebia centrifuga.</title>
        <authorList>
            <person name="Buettner E."/>
            <person name="Kellner H."/>
        </authorList>
    </citation>
    <scope>NUCLEOTIDE SEQUENCE [LARGE SCALE GENOMIC DNA]</scope>
    <source>
        <strain evidence="7 8">DSM 108282</strain>
    </source>
</reference>
<evidence type="ECO:0000256" key="1">
    <source>
        <dbReference type="ARBA" id="ARBA00004141"/>
    </source>
</evidence>
<dbReference type="PANTHER" id="PTHR23501:SF102">
    <property type="entry name" value="DRUG TRANSPORTER, PUTATIVE (AFU_ORTHOLOGUE AFUA_3G08530)-RELATED"/>
    <property type="match status" value="1"/>
</dbReference>
<keyword evidence="3 5" id="KW-1133">Transmembrane helix</keyword>
<proteinExistence type="predicted"/>
<gene>
    <name evidence="7" type="ORF">EW026_g7966</name>
</gene>
<dbReference type="PROSITE" id="PS50850">
    <property type="entry name" value="MFS"/>
    <property type="match status" value="1"/>
</dbReference>
<evidence type="ECO:0000313" key="8">
    <source>
        <dbReference type="Proteomes" id="UP000309038"/>
    </source>
</evidence>
<feature type="transmembrane region" description="Helical" evidence="5">
    <location>
        <begin position="37"/>
        <end position="61"/>
    </location>
</feature>
<dbReference type="PANTHER" id="PTHR23501">
    <property type="entry name" value="MAJOR FACILITATOR SUPERFAMILY"/>
    <property type="match status" value="1"/>
</dbReference>
<evidence type="ECO:0000256" key="5">
    <source>
        <dbReference type="SAM" id="Phobius"/>
    </source>
</evidence>
<sequence>MFWLIAGRTIQGAGGGGIQSVSDILISDLVSLERRGLYNAALGLTWGLASAIGPLVGGALAERGKWRWIFYLNLPIVGFSAVIVVFFLNLHKPHGTLKEKFARMDWITFAGVWGVSIGGAILQNQLSKRLPQELLAQLPQGVAVAYSIIPAINGLGEPLRGEVQQAFAKSIVVIWQVLTGVAALGILISLFMKALPLNTQVDETWGLENDQSTGRGEEILPKKSD</sequence>
<evidence type="ECO:0000256" key="3">
    <source>
        <dbReference type="ARBA" id="ARBA00022989"/>
    </source>
</evidence>
<dbReference type="GO" id="GO:0022857">
    <property type="term" value="F:transmembrane transporter activity"/>
    <property type="evidence" value="ECO:0007669"/>
    <property type="project" value="InterPro"/>
</dbReference>
<comment type="caution">
    <text evidence="7">The sequence shown here is derived from an EMBL/GenBank/DDBJ whole genome shotgun (WGS) entry which is preliminary data.</text>
</comment>
<organism evidence="7 8">
    <name type="scientific">Hermanssonia centrifuga</name>
    <dbReference type="NCBI Taxonomy" id="98765"/>
    <lineage>
        <taxon>Eukaryota</taxon>
        <taxon>Fungi</taxon>
        <taxon>Dikarya</taxon>
        <taxon>Basidiomycota</taxon>
        <taxon>Agaricomycotina</taxon>
        <taxon>Agaricomycetes</taxon>
        <taxon>Polyporales</taxon>
        <taxon>Meruliaceae</taxon>
        <taxon>Hermanssonia</taxon>
    </lineage>
</organism>
<evidence type="ECO:0000313" key="7">
    <source>
        <dbReference type="EMBL" id="THG93207.1"/>
    </source>
</evidence>
<keyword evidence="8" id="KW-1185">Reference proteome</keyword>
<name>A0A4S4K7T5_9APHY</name>
<dbReference type="InterPro" id="IPR036259">
    <property type="entry name" value="MFS_trans_sf"/>
</dbReference>
<feature type="transmembrane region" description="Helical" evidence="5">
    <location>
        <begin position="172"/>
        <end position="192"/>
    </location>
</feature>
<dbReference type="GO" id="GO:0005886">
    <property type="term" value="C:plasma membrane"/>
    <property type="evidence" value="ECO:0007669"/>
    <property type="project" value="TreeGrafter"/>
</dbReference>